<accession>A0ABW0QCF1</accession>
<dbReference type="EMBL" id="JBHSMX010000018">
    <property type="protein sequence ID" value="MFC5521562.1"/>
    <property type="molecule type" value="Genomic_DNA"/>
</dbReference>
<protein>
    <submittedName>
        <fullName evidence="1">Uncharacterized protein</fullName>
    </submittedName>
</protein>
<proteinExistence type="predicted"/>
<gene>
    <name evidence="1" type="ORF">ACFPP7_11630</name>
</gene>
<reference evidence="2" key="1">
    <citation type="journal article" date="2019" name="Int. J. Syst. Evol. Microbiol.">
        <title>The Global Catalogue of Microorganisms (GCM) 10K type strain sequencing project: providing services to taxonomists for standard genome sequencing and annotation.</title>
        <authorList>
            <consortium name="The Broad Institute Genomics Platform"/>
            <consortium name="The Broad Institute Genome Sequencing Center for Infectious Disease"/>
            <person name="Wu L."/>
            <person name="Ma J."/>
        </authorList>
    </citation>
    <scope>NUCLEOTIDE SEQUENCE [LARGE SCALE GENOMIC DNA]</scope>
    <source>
        <strain evidence="2">CGMCC 4.7277</strain>
    </source>
</reference>
<organism evidence="1 2">
    <name type="scientific">Polaromonas jejuensis</name>
    <dbReference type="NCBI Taxonomy" id="457502"/>
    <lineage>
        <taxon>Bacteria</taxon>
        <taxon>Pseudomonadati</taxon>
        <taxon>Pseudomonadota</taxon>
        <taxon>Betaproteobacteria</taxon>
        <taxon>Burkholderiales</taxon>
        <taxon>Comamonadaceae</taxon>
        <taxon>Polaromonas</taxon>
    </lineage>
</organism>
<sequence length="53" mass="5965">MQTALAAIIFIAIERVMINPDFEKYSKRRADHQVNTQQTSAEAAQFKVQAARG</sequence>
<dbReference type="Proteomes" id="UP001596084">
    <property type="component" value="Unassembled WGS sequence"/>
</dbReference>
<comment type="caution">
    <text evidence="1">The sequence shown here is derived from an EMBL/GenBank/DDBJ whole genome shotgun (WGS) entry which is preliminary data.</text>
</comment>
<dbReference type="RefSeq" id="WP_169804381.1">
    <property type="nucleotide sequence ID" value="NZ_JBHSMX010000018.1"/>
</dbReference>
<name>A0ABW0QCF1_9BURK</name>
<evidence type="ECO:0000313" key="1">
    <source>
        <dbReference type="EMBL" id="MFC5521562.1"/>
    </source>
</evidence>
<evidence type="ECO:0000313" key="2">
    <source>
        <dbReference type="Proteomes" id="UP001596084"/>
    </source>
</evidence>
<keyword evidence="2" id="KW-1185">Reference proteome</keyword>